<proteinExistence type="predicted"/>
<sequence>MFWVCPQAPTLFDRRGFIISNNSWKKGLARKQPIARGKTMGISVQKRVENPSKMA</sequence>
<protein>
    <submittedName>
        <fullName evidence="1">Uncharacterized protein</fullName>
    </submittedName>
</protein>
<keyword evidence="2" id="KW-1185">Reference proteome</keyword>
<reference evidence="1" key="1">
    <citation type="submission" date="2021-02" db="EMBL/GenBank/DDBJ databases">
        <authorList>
            <person name="Cremers G."/>
            <person name="Picone N."/>
        </authorList>
    </citation>
    <scope>NUCLEOTIDE SEQUENCE</scope>
    <source>
        <strain evidence="1">PQ17</strain>
    </source>
</reference>
<dbReference type="EMBL" id="CAJNOB010000067">
    <property type="protein sequence ID" value="CAF0704576.1"/>
    <property type="molecule type" value="Genomic_DNA"/>
</dbReference>
<evidence type="ECO:0000313" key="1">
    <source>
        <dbReference type="EMBL" id="CAF0704576.1"/>
    </source>
</evidence>
<accession>A0A8J2BWE9</accession>
<comment type="caution">
    <text evidence="1">The sequence shown here is derived from an EMBL/GenBank/DDBJ whole genome shotgun (WGS) entry which is preliminary data.</text>
</comment>
<evidence type="ECO:0000313" key="2">
    <source>
        <dbReference type="Proteomes" id="UP000663859"/>
    </source>
</evidence>
<dbReference type="AlphaFoldDB" id="A0A8J2BWE9"/>
<name>A0A8J2BWE9_9BACT</name>
<dbReference type="Proteomes" id="UP000663859">
    <property type="component" value="Unassembled WGS sequence"/>
</dbReference>
<organism evidence="1 2">
    <name type="scientific">Candidatus Methylacidithermus pantelleriae</name>
    <dbReference type="NCBI Taxonomy" id="2744239"/>
    <lineage>
        <taxon>Bacteria</taxon>
        <taxon>Pseudomonadati</taxon>
        <taxon>Verrucomicrobiota</taxon>
        <taxon>Methylacidiphilae</taxon>
        <taxon>Methylacidiphilales</taxon>
        <taxon>Methylacidiphilaceae</taxon>
        <taxon>Candidatus Methylacidithermus</taxon>
    </lineage>
</organism>
<gene>
    <name evidence="1" type="ORF">MPNT_70075</name>
</gene>